<gene>
    <name evidence="2" type="ORF">DM43_5920</name>
</gene>
<dbReference type="AlphaFoldDB" id="A0AA88Z804"/>
<evidence type="ECO:0000256" key="1">
    <source>
        <dbReference type="SAM" id="MobiDB-lite"/>
    </source>
</evidence>
<accession>A0AA88Z804</accession>
<protein>
    <submittedName>
        <fullName evidence="2">Uncharacterized protein</fullName>
    </submittedName>
</protein>
<evidence type="ECO:0000313" key="2">
    <source>
        <dbReference type="EMBL" id="KGC08232.1"/>
    </source>
</evidence>
<name>A0AA88Z804_BURCE</name>
<dbReference type="EMBL" id="JPGD01000002">
    <property type="protein sequence ID" value="KGC08232.1"/>
    <property type="molecule type" value="Genomic_DNA"/>
</dbReference>
<reference evidence="2 3" key="1">
    <citation type="submission" date="2014-06" db="EMBL/GenBank/DDBJ databases">
        <authorList>
            <person name="Bishop-Lilly K.A."/>
            <person name="Broomall S.M."/>
            <person name="Chain P.S."/>
            <person name="Chertkov O."/>
            <person name="Coyne S.R."/>
            <person name="Daligault H.E."/>
            <person name="Davenport K.W."/>
            <person name="Erkkila T."/>
            <person name="Frey K.G."/>
            <person name="Gibbons H.S."/>
            <person name="Gu W."/>
            <person name="Jaissle J."/>
            <person name="Johnson S.L."/>
            <person name="Koroleva G.I."/>
            <person name="Ladner J.T."/>
            <person name="Lo C.-C."/>
            <person name="Minogue T.D."/>
            <person name="Munk C."/>
            <person name="Palacios G.F."/>
            <person name="Redden C.L."/>
            <person name="Rosenzweig C.N."/>
            <person name="Scholz M.B."/>
            <person name="Teshima H."/>
            <person name="Xu Y."/>
        </authorList>
    </citation>
    <scope>NUCLEOTIDE SEQUENCE [LARGE SCALE GENOMIC DNA]</scope>
    <source>
        <strain evidence="2 3">DWS 37UF10B-2</strain>
    </source>
</reference>
<feature type="region of interest" description="Disordered" evidence="1">
    <location>
        <begin position="53"/>
        <end position="75"/>
    </location>
</feature>
<comment type="caution">
    <text evidence="2">The sequence shown here is derived from an EMBL/GenBank/DDBJ whole genome shotgun (WGS) entry which is preliminary data.</text>
</comment>
<organism evidence="2 3">
    <name type="scientific">Burkholderia cepacia</name>
    <name type="common">Pseudomonas cepacia</name>
    <dbReference type="NCBI Taxonomy" id="292"/>
    <lineage>
        <taxon>Bacteria</taxon>
        <taxon>Pseudomonadati</taxon>
        <taxon>Pseudomonadota</taxon>
        <taxon>Betaproteobacteria</taxon>
        <taxon>Burkholderiales</taxon>
        <taxon>Burkholderiaceae</taxon>
        <taxon>Burkholderia</taxon>
        <taxon>Burkholderia cepacia complex</taxon>
    </lineage>
</organism>
<evidence type="ECO:0000313" key="3">
    <source>
        <dbReference type="Proteomes" id="UP000029575"/>
    </source>
</evidence>
<dbReference type="Proteomes" id="UP000029575">
    <property type="component" value="Unassembled WGS sequence"/>
</dbReference>
<sequence length="216" mass="23061">MPCAASWRSRRTRRQDAHVNTSAACISGAPQGRGAQACRAGASCPFAGGAPVRSANPAPSALRSDTIRTPPAPPAGPLQILLSRHRIDLMEYLLAAAAVGPPLSVRWHCMRGRRGSPRLPPRATVWLETARSGAGWPPRLAARRASVGHAVRRPSRAKCRHASCKRRIASRVSPDASVQAAAPCQNSRSSPCRFGAPSFNFLRSQELPCRHCSGLV</sequence>
<proteinExistence type="predicted"/>